<dbReference type="SUPFAM" id="SSF81901">
    <property type="entry name" value="HCP-like"/>
    <property type="match status" value="1"/>
</dbReference>
<sequence>MAFDLKDESQVKEYIDNLGIEYRFGCYKEKKPEVCHLLADFFESIKKDFKKAGNIYKTNCDEYNYGRSCYRFASYKLMGKGQQKLDIDSAYEYYRKGCDLGVPESCMNAGLMCIANGPHAKKGCEGNNPFCCYYIGGLYIPGLPEANIEKDMTKARVYSEKGCELGNLYACINVSQMYKKGDGVQKDEQKAEMFRKRAQELQDQVVKQQQPLNFQQGI</sequence>
<dbReference type="GO" id="GO:0005758">
    <property type="term" value="C:mitochondrial intermembrane space"/>
    <property type="evidence" value="ECO:0007669"/>
    <property type="project" value="TreeGrafter"/>
</dbReference>
<comment type="similarity">
    <text evidence="1">Belongs to the hcp beta-lactamase family.</text>
</comment>
<reference evidence="3" key="1">
    <citation type="journal article" date="2023" name="IScience">
        <title>Live-bearing cockroach genome reveals convergent evolutionary mechanisms linked to viviparity in insects and beyond.</title>
        <authorList>
            <person name="Fouks B."/>
            <person name="Harrison M.C."/>
            <person name="Mikhailova A.A."/>
            <person name="Marchal E."/>
            <person name="English S."/>
            <person name="Carruthers M."/>
            <person name="Jennings E.C."/>
            <person name="Chiamaka E.L."/>
            <person name="Frigard R.A."/>
            <person name="Pippel M."/>
            <person name="Attardo G.M."/>
            <person name="Benoit J.B."/>
            <person name="Bornberg-Bauer E."/>
            <person name="Tobe S.S."/>
        </authorList>
    </citation>
    <scope>NUCLEOTIDE SEQUENCE</scope>
    <source>
        <strain evidence="3">Stay&amp;Tobe</strain>
    </source>
</reference>
<gene>
    <name evidence="3" type="ORF">L9F63_023182</name>
</gene>
<evidence type="ECO:0000313" key="3">
    <source>
        <dbReference type="EMBL" id="KAJ9581641.1"/>
    </source>
</evidence>
<evidence type="ECO:0000256" key="2">
    <source>
        <dbReference type="ARBA" id="ARBA00022737"/>
    </source>
</evidence>
<comment type="caution">
    <text evidence="3">The sequence shown here is derived from an EMBL/GenBank/DDBJ whole genome shotgun (WGS) entry which is preliminary data.</text>
</comment>
<dbReference type="Gene3D" id="1.25.40.10">
    <property type="entry name" value="Tetratricopeptide repeat domain"/>
    <property type="match status" value="2"/>
</dbReference>
<dbReference type="Proteomes" id="UP001233999">
    <property type="component" value="Unassembled WGS sequence"/>
</dbReference>
<dbReference type="InterPro" id="IPR011990">
    <property type="entry name" value="TPR-like_helical_dom_sf"/>
</dbReference>
<organism evidence="3 4">
    <name type="scientific">Diploptera punctata</name>
    <name type="common">Pacific beetle cockroach</name>
    <dbReference type="NCBI Taxonomy" id="6984"/>
    <lineage>
        <taxon>Eukaryota</taxon>
        <taxon>Metazoa</taxon>
        <taxon>Ecdysozoa</taxon>
        <taxon>Arthropoda</taxon>
        <taxon>Hexapoda</taxon>
        <taxon>Insecta</taxon>
        <taxon>Pterygota</taxon>
        <taxon>Neoptera</taxon>
        <taxon>Polyneoptera</taxon>
        <taxon>Dictyoptera</taxon>
        <taxon>Blattodea</taxon>
        <taxon>Blaberoidea</taxon>
        <taxon>Blaberidae</taxon>
        <taxon>Diplopterinae</taxon>
        <taxon>Diploptera</taxon>
    </lineage>
</organism>
<dbReference type="PANTHER" id="PTHR13891:SF1">
    <property type="entry name" value="CYTOCHROME C OXIDASE ASSEMBLY FACTOR 7"/>
    <property type="match status" value="1"/>
</dbReference>
<dbReference type="InterPro" id="IPR006597">
    <property type="entry name" value="Sel1-like"/>
</dbReference>
<evidence type="ECO:0000313" key="4">
    <source>
        <dbReference type="Proteomes" id="UP001233999"/>
    </source>
</evidence>
<keyword evidence="2" id="KW-0677">Repeat</keyword>
<name>A0AAD7ZJQ0_DIPPU</name>
<dbReference type="PANTHER" id="PTHR13891">
    <property type="entry name" value="CYTOCHROME C OXIDASE ASSEMBLY FACTOR 7"/>
    <property type="match status" value="1"/>
</dbReference>
<keyword evidence="4" id="KW-1185">Reference proteome</keyword>
<dbReference type="InterPro" id="IPR040239">
    <property type="entry name" value="HcpB-like"/>
</dbReference>
<dbReference type="SMART" id="SM00671">
    <property type="entry name" value="SEL1"/>
    <property type="match status" value="4"/>
</dbReference>
<accession>A0AAD7ZJQ0</accession>
<reference evidence="3" key="2">
    <citation type="submission" date="2023-05" db="EMBL/GenBank/DDBJ databases">
        <authorList>
            <person name="Fouks B."/>
        </authorList>
    </citation>
    <scope>NUCLEOTIDE SEQUENCE</scope>
    <source>
        <strain evidence="3">Stay&amp;Tobe</strain>
        <tissue evidence="3">Testes</tissue>
    </source>
</reference>
<evidence type="ECO:0000256" key="1">
    <source>
        <dbReference type="ARBA" id="ARBA00008486"/>
    </source>
</evidence>
<dbReference type="Pfam" id="PF08238">
    <property type="entry name" value="Sel1"/>
    <property type="match status" value="3"/>
</dbReference>
<dbReference type="AlphaFoldDB" id="A0AAD7ZJQ0"/>
<evidence type="ECO:0008006" key="5">
    <source>
        <dbReference type="Google" id="ProtNLM"/>
    </source>
</evidence>
<dbReference type="EMBL" id="JASPKZ010007874">
    <property type="protein sequence ID" value="KAJ9581641.1"/>
    <property type="molecule type" value="Genomic_DNA"/>
</dbReference>
<protein>
    <recommendedName>
        <fullName evidence="5">Cytochrome c oxidase assembly factor 7</fullName>
    </recommendedName>
</protein>
<proteinExistence type="inferred from homology"/>